<evidence type="ECO:0000256" key="3">
    <source>
        <dbReference type="ARBA" id="ARBA00008178"/>
    </source>
</evidence>
<dbReference type="InterPro" id="IPR016040">
    <property type="entry name" value="NAD(P)-bd_dom"/>
</dbReference>
<evidence type="ECO:0000256" key="2">
    <source>
        <dbReference type="ARBA" id="ARBA00001911"/>
    </source>
</evidence>
<evidence type="ECO:0000313" key="9">
    <source>
        <dbReference type="EMBL" id="VVE14083.1"/>
    </source>
</evidence>
<dbReference type="GO" id="GO:0009225">
    <property type="term" value="P:nucleotide-sugar metabolic process"/>
    <property type="evidence" value="ECO:0007669"/>
    <property type="project" value="InterPro"/>
</dbReference>
<evidence type="ECO:0000256" key="5">
    <source>
        <dbReference type="ARBA" id="ARBA00023027"/>
    </source>
</evidence>
<dbReference type="Gene3D" id="3.40.50.720">
    <property type="entry name" value="NAD(P)-binding Rossmann-like Domain"/>
    <property type="match status" value="1"/>
</dbReference>
<accession>A0A5E4VQ50</accession>
<protein>
    <recommendedName>
        <fullName evidence="4 7">dTDP-glucose 4,6-dehydratase</fullName>
        <ecNumber evidence="4 7">4.2.1.46</ecNumber>
    </recommendedName>
</protein>
<evidence type="ECO:0000256" key="7">
    <source>
        <dbReference type="RuleBase" id="RU004473"/>
    </source>
</evidence>
<comment type="catalytic activity">
    <reaction evidence="1 7">
        <text>dTDP-alpha-D-glucose = dTDP-4-dehydro-6-deoxy-alpha-D-glucose + H2O</text>
        <dbReference type="Rhea" id="RHEA:17221"/>
        <dbReference type="ChEBI" id="CHEBI:15377"/>
        <dbReference type="ChEBI" id="CHEBI:57477"/>
        <dbReference type="ChEBI" id="CHEBI:57649"/>
        <dbReference type="EC" id="4.2.1.46"/>
    </reaction>
</comment>
<evidence type="ECO:0000256" key="1">
    <source>
        <dbReference type="ARBA" id="ARBA00001539"/>
    </source>
</evidence>
<evidence type="ECO:0000313" key="10">
    <source>
        <dbReference type="Proteomes" id="UP000366819"/>
    </source>
</evidence>
<comment type="cofactor">
    <cofactor evidence="2 7">
        <name>NAD(+)</name>
        <dbReference type="ChEBI" id="CHEBI:57540"/>
    </cofactor>
</comment>
<dbReference type="PANTHER" id="PTHR43000">
    <property type="entry name" value="DTDP-D-GLUCOSE 4,6-DEHYDRATASE-RELATED"/>
    <property type="match status" value="1"/>
</dbReference>
<dbReference type="NCBIfam" id="TIGR01181">
    <property type="entry name" value="dTDP_gluc_dehyt"/>
    <property type="match status" value="1"/>
</dbReference>
<keyword evidence="5" id="KW-0520">NAD</keyword>
<evidence type="ECO:0000256" key="6">
    <source>
        <dbReference type="ARBA" id="ARBA00023239"/>
    </source>
</evidence>
<dbReference type="Pfam" id="PF16363">
    <property type="entry name" value="GDP_Man_Dehyd"/>
    <property type="match status" value="1"/>
</dbReference>
<evidence type="ECO:0000259" key="8">
    <source>
        <dbReference type="Pfam" id="PF16363"/>
    </source>
</evidence>
<sequence>MIFVTGGAGFIGANFVLDWLAQHDEPVLTIDKLTYAGNLASLASLERDPRHRFAQVDICDRAALDRLYAEHRPRAVLHFAAESHVDRSIHGPGDFVQTNIVGTFTMLEAARAYWGSLEGDARDNFRFLHVSTDEVYGSLSPTDPAFTETTPYAPNSPYSASKAGSDHLVRAYFHTYGLPVLTTNCSNNYGPYQFPEKLIPLVIANALAGKPLPIYGDGSNVRDWLYVGDHCSAIREVLAKGTTGEVYNVGGWNEQNNLSVVKHLCALLDELSPRADGKSYADQITFVTDRPGHDRRYAIDARKLERELGWRPAETFETGMRKTVQWYLANGEWVRQVQSGEYQRWIETHYQDREGSGGGAADIAGGAA</sequence>
<keyword evidence="6 7" id="KW-0456">Lyase</keyword>
<dbReference type="OrthoDB" id="9803010at2"/>
<dbReference type="SUPFAM" id="SSF51735">
    <property type="entry name" value="NAD(P)-binding Rossmann-fold domains"/>
    <property type="match status" value="1"/>
</dbReference>
<dbReference type="Proteomes" id="UP000366819">
    <property type="component" value="Unassembled WGS sequence"/>
</dbReference>
<feature type="domain" description="NAD(P)-binding" evidence="8">
    <location>
        <begin position="3"/>
        <end position="323"/>
    </location>
</feature>
<dbReference type="CDD" id="cd05246">
    <property type="entry name" value="dTDP_GD_SDR_e"/>
    <property type="match status" value="1"/>
</dbReference>
<evidence type="ECO:0000256" key="4">
    <source>
        <dbReference type="ARBA" id="ARBA00011990"/>
    </source>
</evidence>
<name>A0A5E4VQ50_9BURK</name>
<reference evidence="9 10" key="1">
    <citation type="submission" date="2019-08" db="EMBL/GenBank/DDBJ databases">
        <authorList>
            <person name="Peeters C."/>
        </authorList>
    </citation>
    <scope>NUCLEOTIDE SEQUENCE [LARGE SCALE GENOMIC DNA]</scope>
    <source>
        <strain evidence="9 10">LMG 31011</strain>
    </source>
</reference>
<dbReference type="RefSeq" id="WP_150576329.1">
    <property type="nucleotide sequence ID" value="NZ_CABPSN010000003.1"/>
</dbReference>
<dbReference type="EMBL" id="CABPSN010000003">
    <property type="protein sequence ID" value="VVE14083.1"/>
    <property type="molecule type" value="Genomic_DNA"/>
</dbReference>
<dbReference type="EC" id="4.2.1.46" evidence="4 7"/>
<keyword evidence="10" id="KW-1185">Reference proteome</keyword>
<proteinExistence type="inferred from homology"/>
<dbReference type="InterPro" id="IPR036291">
    <property type="entry name" value="NAD(P)-bd_dom_sf"/>
</dbReference>
<organism evidence="9 10">
    <name type="scientific">Pandoraea aquatica</name>
    <dbReference type="NCBI Taxonomy" id="2508290"/>
    <lineage>
        <taxon>Bacteria</taxon>
        <taxon>Pseudomonadati</taxon>
        <taxon>Pseudomonadota</taxon>
        <taxon>Betaproteobacteria</taxon>
        <taxon>Burkholderiales</taxon>
        <taxon>Burkholderiaceae</taxon>
        <taxon>Pandoraea</taxon>
    </lineage>
</organism>
<dbReference type="InterPro" id="IPR005888">
    <property type="entry name" value="dTDP_Gluc_deHydtase"/>
</dbReference>
<dbReference type="AlphaFoldDB" id="A0A5E4VQ50"/>
<gene>
    <name evidence="9" type="ORF">PAQ31011_02808</name>
</gene>
<dbReference type="Gene3D" id="3.90.25.10">
    <property type="entry name" value="UDP-galactose 4-epimerase, domain 1"/>
    <property type="match status" value="1"/>
</dbReference>
<dbReference type="GO" id="GO:0008460">
    <property type="term" value="F:dTDP-glucose 4,6-dehydratase activity"/>
    <property type="evidence" value="ECO:0007669"/>
    <property type="project" value="UniProtKB-EC"/>
</dbReference>
<comment type="similarity">
    <text evidence="3 7">Belongs to the NAD(P)-dependent epimerase/dehydratase family. dTDP-glucose dehydratase subfamily.</text>
</comment>